<feature type="region of interest" description="Disordered" evidence="2">
    <location>
        <begin position="304"/>
        <end position="346"/>
    </location>
</feature>
<reference evidence="4" key="2">
    <citation type="submission" date="2025-09" db="UniProtKB">
        <authorList>
            <consortium name="Ensembl"/>
        </authorList>
    </citation>
    <scope>IDENTIFICATION</scope>
</reference>
<gene>
    <name evidence="4" type="primary">LMNTD2</name>
</gene>
<name>A0A2K5S7M3_CEBIM</name>
<evidence type="ECO:0000256" key="1">
    <source>
        <dbReference type="SAM" id="Coils"/>
    </source>
</evidence>
<organism evidence="4 5">
    <name type="scientific">Cebus imitator</name>
    <name type="common">Panamanian white-faced capuchin</name>
    <name type="synonym">Cebus capucinus imitator</name>
    <dbReference type="NCBI Taxonomy" id="2715852"/>
    <lineage>
        <taxon>Eukaryota</taxon>
        <taxon>Metazoa</taxon>
        <taxon>Chordata</taxon>
        <taxon>Craniata</taxon>
        <taxon>Vertebrata</taxon>
        <taxon>Euteleostomi</taxon>
        <taxon>Mammalia</taxon>
        <taxon>Eutheria</taxon>
        <taxon>Euarchontoglires</taxon>
        <taxon>Primates</taxon>
        <taxon>Haplorrhini</taxon>
        <taxon>Platyrrhini</taxon>
        <taxon>Cebidae</taxon>
        <taxon>Cebinae</taxon>
        <taxon>Cebus</taxon>
    </lineage>
</organism>
<dbReference type="PANTHER" id="PTHR19956:SF5">
    <property type="entry name" value="LAMIN TAIL DOMAIN-CONTAINING PROTEIN 2"/>
    <property type="match status" value="1"/>
</dbReference>
<protein>
    <submittedName>
        <fullName evidence="4">Lamin tail domain containing 2</fullName>
    </submittedName>
</protein>
<dbReference type="SUPFAM" id="SSF74853">
    <property type="entry name" value="Lamin A/C globular tail domain"/>
    <property type="match status" value="1"/>
</dbReference>
<dbReference type="InterPro" id="IPR052877">
    <property type="entry name" value="Lamin_tail_domain"/>
</dbReference>
<dbReference type="PANTHER" id="PTHR19956">
    <property type="entry name" value="LAMIN TAIL DOMAIN-CONTAINING PROTEIN 2"/>
    <property type="match status" value="1"/>
</dbReference>
<dbReference type="GO" id="GO:0030527">
    <property type="term" value="F:structural constituent of chromatin"/>
    <property type="evidence" value="ECO:0007669"/>
    <property type="project" value="TreeGrafter"/>
</dbReference>
<feature type="domain" description="LTD" evidence="3">
    <location>
        <begin position="337"/>
        <end position="457"/>
    </location>
</feature>
<dbReference type="Gene3D" id="2.60.40.1260">
    <property type="entry name" value="Lamin Tail domain"/>
    <property type="match status" value="1"/>
</dbReference>
<dbReference type="InterPro" id="IPR001322">
    <property type="entry name" value="Lamin_tail_dom"/>
</dbReference>
<dbReference type="AlphaFoldDB" id="A0A2K5S7M3"/>
<sequence length="612" mass="67762">LRYGHLGPPAGTPAASATPTSLPDTTPHSSRVACSAHPQLAPESLDPRTLRLLWGQRELEIQALRWEVQNGRDTRLCHILQEVAGLPPKRSSHSQERLLQSRVQKLTLQLKEQKERAQWEKEYLEEQLLETTRRLQEVEAELQNFQKSCLLQLARSSWVGRMLRSQTGSVEVVTAGTLMDPSDLSEDIQAPTGEGFRLEDVDWNSIAHRYPNLFTNMELDSQQKQPWPWPQLDTDSPGSPGKHSEGHHKTVNWGSLPCLGTSSSGGADSDSSSYQRGLPYHLLKASGHSPQGWGASCEQALVQARNSRKGSEDLQKTRSARHRKPVPAPELCTDPDYPGPEHPQSPTSSCLKIVAVSVREKLVRILNQSQQETADLGGAVLKQLVRGRPERLYRFPPATLLAPRHHITVWGEGPRNAEKPPCASSGREPKPSHSSRHCVTLLLGPKGEVLSEHRIPHCATPAPRVFVGYTDLSIDRFPLPEVEPGTDPCEPPGTPRRGRVREPRVGRRRPRTRALQPPPSSGKRFHPREGPAQHLPPIPGEQRGPPDPTPPPPPADAGLGLEEHRVRVRVCRKSVDRGCPMVALSVPSTAESRYGFRFLSCLPFTADACRRA</sequence>
<evidence type="ECO:0000313" key="5">
    <source>
        <dbReference type="Proteomes" id="UP000233040"/>
    </source>
</evidence>
<dbReference type="GeneTree" id="ENSGT00390000012150"/>
<dbReference type="OMA" id="HLTVWGE"/>
<feature type="region of interest" description="Disordered" evidence="2">
    <location>
        <begin position="411"/>
        <end position="437"/>
    </location>
</feature>
<feature type="coiled-coil region" evidence="1">
    <location>
        <begin position="96"/>
        <end position="148"/>
    </location>
</feature>
<dbReference type="Proteomes" id="UP000233040">
    <property type="component" value="Unassembled WGS sequence"/>
</dbReference>
<feature type="region of interest" description="Disordered" evidence="2">
    <location>
        <begin position="1"/>
        <end position="40"/>
    </location>
</feature>
<dbReference type="Ensembl" id="ENSCCAT00000054155.1">
    <property type="protein sequence ID" value="ENSCCAP00000036368.1"/>
    <property type="gene ID" value="ENSCCAG00000036107.1"/>
</dbReference>
<keyword evidence="1" id="KW-0175">Coiled coil</keyword>
<feature type="region of interest" description="Disordered" evidence="2">
    <location>
        <begin position="221"/>
        <end position="253"/>
    </location>
</feature>
<dbReference type="PROSITE" id="PS51841">
    <property type="entry name" value="LTD"/>
    <property type="match status" value="1"/>
</dbReference>
<dbReference type="STRING" id="9516.ENSCCAP00000036368"/>
<feature type="region of interest" description="Disordered" evidence="2">
    <location>
        <begin position="478"/>
        <end position="562"/>
    </location>
</feature>
<evidence type="ECO:0000313" key="4">
    <source>
        <dbReference type="Ensembl" id="ENSCCAP00000036368.1"/>
    </source>
</evidence>
<proteinExistence type="predicted"/>
<dbReference type="GO" id="GO:0005638">
    <property type="term" value="C:lamin filament"/>
    <property type="evidence" value="ECO:0007669"/>
    <property type="project" value="TreeGrafter"/>
</dbReference>
<accession>A0A2K5S7M3</accession>
<reference evidence="4" key="1">
    <citation type="submission" date="2025-08" db="UniProtKB">
        <authorList>
            <consortium name="Ensembl"/>
        </authorList>
    </citation>
    <scope>IDENTIFICATION</scope>
</reference>
<evidence type="ECO:0000259" key="3">
    <source>
        <dbReference type="PROSITE" id="PS51841"/>
    </source>
</evidence>
<dbReference type="InterPro" id="IPR036415">
    <property type="entry name" value="Lamin_tail_dom_sf"/>
</dbReference>
<feature type="compositionally biased region" description="Low complexity" evidence="2">
    <location>
        <begin position="1"/>
        <end position="27"/>
    </location>
</feature>
<keyword evidence="5" id="KW-1185">Reference proteome</keyword>
<evidence type="ECO:0000256" key="2">
    <source>
        <dbReference type="SAM" id="MobiDB-lite"/>
    </source>
</evidence>
<feature type="compositionally biased region" description="Pro residues" evidence="2">
    <location>
        <begin position="534"/>
        <end position="555"/>
    </location>
</feature>